<accession>A0ABN6M690</accession>
<keyword evidence="3 10" id="KW-0963">Cytoplasm</keyword>
<evidence type="ECO:0000256" key="8">
    <source>
        <dbReference type="ARBA" id="ARBA00025699"/>
    </source>
</evidence>
<comment type="similarity">
    <text evidence="2 10">Belongs to the RNA methyltransferase RsmE family.</text>
</comment>
<dbReference type="PANTHER" id="PTHR30027">
    <property type="entry name" value="RIBOSOMAL RNA SMALL SUBUNIT METHYLTRANSFERASE E"/>
    <property type="match status" value="1"/>
</dbReference>
<sequence>MNIILLDPGEVIDQSVLLGGRRADHIVKILRAQPGDIVKIGILNGKIGYGTIKELNRTPPRSVRLQLDLRHDPPGKPRIDLILALPRPIMLKRIVHQLASLGIGRLYLINAAKVEKSFWEASILDQDNLRQHLLAGLEQAVDTRLPEVSLHRGFRPFVENLLPQLAARYDRMLVAHPGDADHLRSVFHPGPGNVLLAVGPEGGWNDFEVRSLAEAGFTPVSLGARILRVETAVIVLHAMISLVQEAAGEPPTGCRPAESNGR</sequence>
<dbReference type="RefSeq" id="WP_284154476.1">
    <property type="nucleotide sequence ID" value="NZ_AP025516.1"/>
</dbReference>
<dbReference type="NCBIfam" id="NF008700">
    <property type="entry name" value="PRK11713.5-4"/>
    <property type="match status" value="1"/>
</dbReference>
<protein>
    <recommendedName>
        <fullName evidence="10">Ribosomal RNA small subunit methyltransferase E</fullName>
        <ecNumber evidence="10">2.1.1.193</ecNumber>
    </recommendedName>
</protein>
<comment type="function">
    <text evidence="8 10">Specifically methylates the N3 position of the uracil ring of uridine 1498 (m3U1498) in 16S rRNA. Acts on the fully assembled 30S ribosomal subunit.</text>
</comment>
<evidence type="ECO:0000256" key="10">
    <source>
        <dbReference type="PIRNR" id="PIRNR015601"/>
    </source>
</evidence>
<dbReference type="EMBL" id="AP025516">
    <property type="protein sequence ID" value="BDD87450.1"/>
    <property type="molecule type" value="Genomic_DNA"/>
</dbReference>
<dbReference type="GO" id="GO:0032259">
    <property type="term" value="P:methylation"/>
    <property type="evidence" value="ECO:0007669"/>
    <property type="project" value="UniProtKB-KW"/>
</dbReference>
<dbReference type="InterPro" id="IPR029028">
    <property type="entry name" value="Alpha/beta_knot_MTases"/>
</dbReference>
<dbReference type="PANTHER" id="PTHR30027:SF3">
    <property type="entry name" value="16S RRNA (URACIL(1498)-N(3))-METHYLTRANSFERASE"/>
    <property type="match status" value="1"/>
</dbReference>
<evidence type="ECO:0000256" key="2">
    <source>
        <dbReference type="ARBA" id="ARBA00005528"/>
    </source>
</evidence>
<dbReference type="PIRSF" id="PIRSF015601">
    <property type="entry name" value="MTase_slr0722"/>
    <property type="match status" value="1"/>
</dbReference>
<keyword evidence="7 10" id="KW-0949">S-adenosyl-L-methionine</keyword>
<dbReference type="Pfam" id="PF04452">
    <property type="entry name" value="Methyltrans_RNA"/>
    <property type="match status" value="1"/>
</dbReference>
<dbReference type="EC" id="2.1.1.193" evidence="10"/>
<dbReference type="SUPFAM" id="SSF75217">
    <property type="entry name" value="alpha/beta knot"/>
    <property type="match status" value="1"/>
</dbReference>
<comment type="subcellular location">
    <subcellularLocation>
        <location evidence="1 10">Cytoplasm</location>
    </subcellularLocation>
</comment>
<evidence type="ECO:0000313" key="13">
    <source>
        <dbReference type="Proteomes" id="UP000830055"/>
    </source>
</evidence>
<keyword evidence="5 10" id="KW-0489">Methyltransferase</keyword>
<evidence type="ECO:0000313" key="12">
    <source>
        <dbReference type="EMBL" id="BDD87450.1"/>
    </source>
</evidence>
<name>A0ABN6M690_9BACT</name>
<evidence type="ECO:0000256" key="6">
    <source>
        <dbReference type="ARBA" id="ARBA00022679"/>
    </source>
</evidence>
<organism evidence="12 13">
    <name type="scientific">Desulfofustis limnaeus</name>
    <dbReference type="NCBI Taxonomy" id="2740163"/>
    <lineage>
        <taxon>Bacteria</taxon>
        <taxon>Pseudomonadati</taxon>
        <taxon>Thermodesulfobacteriota</taxon>
        <taxon>Desulfobulbia</taxon>
        <taxon>Desulfobulbales</taxon>
        <taxon>Desulfocapsaceae</taxon>
        <taxon>Desulfofustis</taxon>
    </lineage>
</organism>
<evidence type="ECO:0000256" key="9">
    <source>
        <dbReference type="ARBA" id="ARBA00047944"/>
    </source>
</evidence>
<dbReference type="Proteomes" id="UP000830055">
    <property type="component" value="Chromosome"/>
</dbReference>
<comment type="catalytic activity">
    <reaction evidence="9 10">
        <text>uridine(1498) in 16S rRNA + S-adenosyl-L-methionine = N(3)-methyluridine(1498) in 16S rRNA + S-adenosyl-L-homocysteine + H(+)</text>
        <dbReference type="Rhea" id="RHEA:42920"/>
        <dbReference type="Rhea" id="RHEA-COMP:10283"/>
        <dbReference type="Rhea" id="RHEA-COMP:10284"/>
        <dbReference type="ChEBI" id="CHEBI:15378"/>
        <dbReference type="ChEBI" id="CHEBI:57856"/>
        <dbReference type="ChEBI" id="CHEBI:59789"/>
        <dbReference type="ChEBI" id="CHEBI:65315"/>
        <dbReference type="ChEBI" id="CHEBI:74502"/>
        <dbReference type="EC" id="2.1.1.193"/>
    </reaction>
</comment>
<keyword evidence="13" id="KW-1185">Reference proteome</keyword>
<dbReference type="InterPro" id="IPR006700">
    <property type="entry name" value="RsmE"/>
</dbReference>
<dbReference type="CDD" id="cd18084">
    <property type="entry name" value="RsmE-like"/>
    <property type="match status" value="1"/>
</dbReference>
<keyword evidence="4 10" id="KW-0698">rRNA processing</keyword>
<evidence type="ECO:0000256" key="7">
    <source>
        <dbReference type="ARBA" id="ARBA00022691"/>
    </source>
</evidence>
<evidence type="ECO:0000256" key="3">
    <source>
        <dbReference type="ARBA" id="ARBA00022490"/>
    </source>
</evidence>
<dbReference type="InterPro" id="IPR029026">
    <property type="entry name" value="tRNA_m1G_MTases_N"/>
</dbReference>
<evidence type="ECO:0000259" key="11">
    <source>
        <dbReference type="Pfam" id="PF04452"/>
    </source>
</evidence>
<feature type="domain" description="Ribosomal RNA small subunit methyltransferase E methyltransferase" evidence="11">
    <location>
        <begin position="77"/>
        <end position="240"/>
    </location>
</feature>
<evidence type="ECO:0000256" key="5">
    <source>
        <dbReference type="ARBA" id="ARBA00022603"/>
    </source>
</evidence>
<dbReference type="NCBIfam" id="TIGR00046">
    <property type="entry name" value="RsmE family RNA methyltransferase"/>
    <property type="match status" value="1"/>
</dbReference>
<dbReference type="GO" id="GO:0008168">
    <property type="term" value="F:methyltransferase activity"/>
    <property type="evidence" value="ECO:0007669"/>
    <property type="project" value="UniProtKB-KW"/>
</dbReference>
<dbReference type="Gene3D" id="3.40.1280.10">
    <property type="match status" value="1"/>
</dbReference>
<evidence type="ECO:0000256" key="4">
    <source>
        <dbReference type="ARBA" id="ARBA00022552"/>
    </source>
</evidence>
<proteinExistence type="inferred from homology"/>
<keyword evidence="6 10" id="KW-0808">Transferase</keyword>
<dbReference type="InterPro" id="IPR046886">
    <property type="entry name" value="RsmE_MTase_dom"/>
</dbReference>
<evidence type="ECO:0000256" key="1">
    <source>
        <dbReference type="ARBA" id="ARBA00004496"/>
    </source>
</evidence>
<gene>
    <name evidence="12" type="ORF">DPPLL_18150</name>
</gene>
<reference evidence="12 13" key="1">
    <citation type="submission" date="2022-01" db="EMBL/GenBank/DDBJ databases">
        <title>Desulfofustis limnae sp. nov., a novel mesophilic sulfate-reducing bacterium isolated from marsh soil.</title>
        <authorList>
            <person name="Watanabe M."/>
            <person name="Takahashi A."/>
            <person name="Kojima H."/>
            <person name="Fukui M."/>
        </authorList>
    </citation>
    <scope>NUCLEOTIDE SEQUENCE [LARGE SCALE GENOMIC DNA]</scope>
    <source>
        <strain evidence="12 13">PPLL</strain>
    </source>
</reference>